<proteinExistence type="predicted"/>
<reference evidence="2 3" key="1">
    <citation type="journal article" date="2015" name="Proc. Natl. Acad. Sci. U.S.A.">
        <title>The resurrection genome of Boea hygrometrica: A blueprint for survival of dehydration.</title>
        <authorList>
            <person name="Xiao L."/>
            <person name="Yang G."/>
            <person name="Zhang L."/>
            <person name="Yang X."/>
            <person name="Zhao S."/>
            <person name="Ji Z."/>
            <person name="Zhou Q."/>
            <person name="Hu M."/>
            <person name="Wang Y."/>
            <person name="Chen M."/>
            <person name="Xu Y."/>
            <person name="Jin H."/>
            <person name="Xiao X."/>
            <person name="Hu G."/>
            <person name="Bao F."/>
            <person name="Hu Y."/>
            <person name="Wan P."/>
            <person name="Li L."/>
            <person name="Deng X."/>
            <person name="Kuang T."/>
            <person name="Xiang C."/>
            <person name="Zhu J.K."/>
            <person name="Oliver M.J."/>
            <person name="He Y."/>
        </authorList>
    </citation>
    <scope>NUCLEOTIDE SEQUENCE [LARGE SCALE GENOMIC DNA]</scope>
    <source>
        <strain evidence="3">cv. XS01</strain>
    </source>
</reference>
<feature type="compositionally biased region" description="Basic residues" evidence="1">
    <location>
        <begin position="201"/>
        <end position="211"/>
    </location>
</feature>
<evidence type="ECO:0000313" key="2">
    <source>
        <dbReference type="EMBL" id="KZV27701.1"/>
    </source>
</evidence>
<evidence type="ECO:0008006" key="4">
    <source>
        <dbReference type="Google" id="ProtNLM"/>
    </source>
</evidence>
<dbReference type="Proteomes" id="UP000250235">
    <property type="component" value="Unassembled WGS sequence"/>
</dbReference>
<feature type="region of interest" description="Disordered" evidence="1">
    <location>
        <begin position="186"/>
        <end position="216"/>
    </location>
</feature>
<feature type="region of interest" description="Disordered" evidence="1">
    <location>
        <begin position="299"/>
        <end position="319"/>
    </location>
</feature>
<gene>
    <name evidence="2" type="ORF">F511_28388</name>
</gene>
<evidence type="ECO:0000313" key="3">
    <source>
        <dbReference type="Proteomes" id="UP000250235"/>
    </source>
</evidence>
<sequence length="716" mass="80477">MASYLISSSLHIAFDSIFDMDDAGLVQMFESFIVTGLKEFLGCPAVFYEAALAEFFENGSVRDGMVVSTIGGTTVEISEEIFAVEFELPMEGLTDLSEVPKYLVFDARSLFFETKEQVGISCLKREMKIEYHLLSDILAKTIYVKAGSFDAVTRERFFLMTVITFDVKVNWRRLLFDILKDMVTPGSRQAKGGSNDESRVKKAPKTKAASKKRPEDVVATKPVVKKKRATKQKPVNESVVEQVAESTANKETVVENIVEKIDEPVSLPTEVKVVNEGISTTDDVDVIIEQILAETAKIGTDEDDQDAGTSDVGDKTAETADREKHWFDLSYEEIIVQMTERPVVTPSDTDEEMGTNVGVQTESCQYDSFVEEPLEGAEQVNEMEMGEAEQSMGERTDADEAMSLEDILMTIPADVPLPSAGVEITKITLGKDIKIQGVDERTWYMASLPRIPVDDKGKEPLQEKDPVKGKPPKELFSLILADIECLVQLRDQIIDDVEQFFNSFSIKKLAHLKIDESYFHKEELVLSWGEAESTRVALNRRFILEDLKEQTMAHGLKWKKTCCSNIFEGRPRDPGAIIARSNTNFPSKCWIRTKTMVDGSLVIQEGTDMWETIPRTIASFTFEVSRQRSYNDTLPPMSDFFKLMKKRWGDVCIEVAQFFASGKLLPAGSEDFCRSISVVEPVSSFASRQPTVLSFRLSQFCTIFCSVQFIQWVEYS</sequence>
<protein>
    <recommendedName>
        <fullName evidence="4">Dystroglycan-like</fullName>
    </recommendedName>
</protein>
<dbReference type="AlphaFoldDB" id="A0A2Z7B1B5"/>
<dbReference type="EMBL" id="KV010350">
    <property type="protein sequence ID" value="KZV27701.1"/>
    <property type="molecule type" value="Genomic_DNA"/>
</dbReference>
<keyword evidence="3" id="KW-1185">Reference proteome</keyword>
<name>A0A2Z7B1B5_9LAMI</name>
<accession>A0A2Z7B1B5</accession>
<organism evidence="2 3">
    <name type="scientific">Dorcoceras hygrometricum</name>
    <dbReference type="NCBI Taxonomy" id="472368"/>
    <lineage>
        <taxon>Eukaryota</taxon>
        <taxon>Viridiplantae</taxon>
        <taxon>Streptophyta</taxon>
        <taxon>Embryophyta</taxon>
        <taxon>Tracheophyta</taxon>
        <taxon>Spermatophyta</taxon>
        <taxon>Magnoliopsida</taxon>
        <taxon>eudicotyledons</taxon>
        <taxon>Gunneridae</taxon>
        <taxon>Pentapetalae</taxon>
        <taxon>asterids</taxon>
        <taxon>lamiids</taxon>
        <taxon>Lamiales</taxon>
        <taxon>Gesneriaceae</taxon>
        <taxon>Didymocarpoideae</taxon>
        <taxon>Trichosporeae</taxon>
        <taxon>Loxocarpinae</taxon>
        <taxon>Dorcoceras</taxon>
    </lineage>
</organism>
<evidence type="ECO:0000256" key="1">
    <source>
        <dbReference type="SAM" id="MobiDB-lite"/>
    </source>
</evidence>